<proteinExistence type="predicted"/>
<keyword evidence="3" id="KW-0238">DNA-binding</keyword>
<dbReference type="SMART" id="SM00354">
    <property type="entry name" value="HTH_LACI"/>
    <property type="match status" value="1"/>
</dbReference>
<dbReference type="CDD" id="cd01392">
    <property type="entry name" value="HTH_LacI"/>
    <property type="match status" value="1"/>
</dbReference>
<dbReference type="InterPro" id="IPR046335">
    <property type="entry name" value="LacI/GalR-like_sensor"/>
</dbReference>
<gene>
    <name evidence="6" type="ORF">AB986_12665</name>
</gene>
<dbReference type="AlphaFoldDB" id="A0A0J6CUA9"/>
<feature type="domain" description="HTH lacI-type" evidence="5">
    <location>
        <begin position="2"/>
        <end position="56"/>
    </location>
</feature>
<dbReference type="Gene3D" id="3.40.50.2300">
    <property type="match status" value="2"/>
</dbReference>
<dbReference type="Pfam" id="PF00356">
    <property type="entry name" value="LacI"/>
    <property type="match status" value="1"/>
</dbReference>
<evidence type="ECO:0000313" key="6">
    <source>
        <dbReference type="EMBL" id="KMM36778.1"/>
    </source>
</evidence>
<evidence type="ECO:0000256" key="4">
    <source>
        <dbReference type="ARBA" id="ARBA00023163"/>
    </source>
</evidence>
<dbReference type="InterPro" id="IPR028082">
    <property type="entry name" value="Peripla_BP_I"/>
</dbReference>
<dbReference type="Proteomes" id="UP000035996">
    <property type="component" value="Unassembled WGS sequence"/>
</dbReference>
<keyword evidence="2" id="KW-0805">Transcription regulation</keyword>
<accession>A0A0J6CUA9</accession>
<evidence type="ECO:0000256" key="1">
    <source>
        <dbReference type="ARBA" id="ARBA00022491"/>
    </source>
</evidence>
<comment type="caution">
    <text evidence="6">The sequence shown here is derived from an EMBL/GenBank/DDBJ whole genome shotgun (WGS) entry which is preliminary data.</text>
</comment>
<dbReference type="STRING" id="157733.AB986_12665"/>
<evidence type="ECO:0000256" key="3">
    <source>
        <dbReference type="ARBA" id="ARBA00023125"/>
    </source>
</evidence>
<dbReference type="EMBL" id="LELK01000004">
    <property type="protein sequence ID" value="KMM36778.1"/>
    <property type="molecule type" value="Genomic_DNA"/>
</dbReference>
<dbReference type="GO" id="GO:0003700">
    <property type="term" value="F:DNA-binding transcription factor activity"/>
    <property type="evidence" value="ECO:0007669"/>
    <property type="project" value="TreeGrafter"/>
</dbReference>
<dbReference type="Pfam" id="PF13377">
    <property type="entry name" value="Peripla_BP_3"/>
    <property type="match status" value="1"/>
</dbReference>
<protein>
    <submittedName>
        <fullName evidence="6">LacI family transcriptional regulator</fullName>
    </submittedName>
</protein>
<organism evidence="6 7">
    <name type="scientific">Guptibacillus hwajinpoensis</name>
    <dbReference type="NCBI Taxonomy" id="208199"/>
    <lineage>
        <taxon>Bacteria</taxon>
        <taxon>Bacillati</taxon>
        <taxon>Bacillota</taxon>
        <taxon>Bacilli</taxon>
        <taxon>Bacillales</taxon>
        <taxon>Guptibacillaceae</taxon>
        <taxon>Guptibacillus</taxon>
    </lineage>
</organism>
<keyword evidence="7" id="KW-1185">Reference proteome</keyword>
<name>A0A0J6CUA9_9BACL</name>
<dbReference type="PROSITE" id="PS50932">
    <property type="entry name" value="HTH_LACI_2"/>
    <property type="match status" value="1"/>
</dbReference>
<dbReference type="PROSITE" id="PS00356">
    <property type="entry name" value="HTH_LACI_1"/>
    <property type="match status" value="1"/>
</dbReference>
<dbReference type="PANTHER" id="PTHR30146:SF151">
    <property type="entry name" value="HTH-TYPE TRANSCRIPTIONAL REPRESSOR CYTR"/>
    <property type="match status" value="1"/>
</dbReference>
<evidence type="ECO:0000313" key="7">
    <source>
        <dbReference type="Proteomes" id="UP000035996"/>
    </source>
</evidence>
<dbReference type="PATRIC" id="fig|157733.3.peg.567"/>
<keyword evidence="1" id="KW-0678">Repressor</keyword>
<dbReference type="OrthoDB" id="9796186at2"/>
<dbReference type="SUPFAM" id="SSF53822">
    <property type="entry name" value="Periplasmic binding protein-like I"/>
    <property type="match status" value="1"/>
</dbReference>
<evidence type="ECO:0000259" key="5">
    <source>
        <dbReference type="PROSITE" id="PS50932"/>
    </source>
</evidence>
<dbReference type="SUPFAM" id="SSF47413">
    <property type="entry name" value="lambda repressor-like DNA-binding domains"/>
    <property type="match status" value="1"/>
</dbReference>
<dbReference type="RefSeq" id="WP_048311489.1">
    <property type="nucleotide sequence ID" value="NZ_CP119526.1"/>
</dbReference>
<dbReference type="InterPro" id="IPR000843">
    <property type="entry name" value="HTH_LacI"/>
</dbReference>
<dbReference type="PANTHER" id="PTHR30146">
    <property type="entry name" value="LACI-RELATED TRANSCRIPTIONAL REPRESSOR"/>
    <property type="match status" value="1"/>
</dbReference>
<dbReference type="Gene3D" id="1.10.260.40">
    <property type="entry name" value="lambda repressor-like DNA-binding domains"/>
    <property type="match status" value="1"/>
</dbReference>
<dbReference type="GO" id="GO:0000976">
    <property type="term" value="F:transcription cis-regulatory region binding"/>
    <property type="evidence" value="ECO:0007669"/>
    <property type="project" value="TreeGrafter"/>
</dbReference>
<dbReference type="InterPro" id="IPR010982">
    <property type="entry name" value="Lambda_DNA-bd_dom_sf"/>
</dbReference>
<reference evidence="6" key="1">
    <citation type="submission" date="2015-06" db="EMBL/GenBank/DDBJ databases">
        <authorList>
            <person name="Liu B."/>
            <person name="Wang J."/>
            <person name="Zhu Y."/>
            <person name="Liu G."/>
            <person name="Chen Q."/>
            <person name="Zheng C."/>
            <person name="Che J."/>
            <person name="Ge C."/>
            <person name="Shi H."/>
            <person name="Pan Z."/>
            <person name="Liu X."/>
        </authorList>
    </citation>
    <scope>NUCLEOTIDE SEQUENCE [LARGE SCALE GENOMIC DNA]</scope>
    <source>
        <strain evidence="6">DSM 16346</strain>
    </source>
</reference>
<keyword evidence="4" id="KW-0804">Transcription</keyword>
<evidence type="ECO:0000256" key="2">
    <source>
        <dbReference type="ARBA" id="ARBA00023015"/>
    </source>
</evidence>
<sequence length="334" mass="37130">MANMIDVARLANVSTATVSRVIQNPETVKEKTRTKVLKAIDELNYQPNILARYFRRTETKTILVMVPSIANNVFPQMIEGIDLVANQSGYKVLLGNTNQEPDKAYSYIEELKQKQVDGMILLTTRLDYQIISELGDDYPVVLTSDYIEGLTAPTVAIDNISSARVAVEHLLQLGHQRVGIITGPLDIPLSRDRLKGYRQALLERDIGVESVLIQEGSHSYESGYNQMQKFLALDKSPTAIFAANDTMAMGAIKAVKAHGLRVPEDVAVVGFDNIQFSAIFEPALTTIAQPFIEMGKRSMELLLKQIKGEPLEKKQHVLDTKLIIRESCGSQNQD</sequence>
<dbReference type="CDD" id="cd06284">
    <property type="entry name" value="PBP1_LacI-like"/>
    <property type="match status" value="1"/>
</dbReference>